<dbReference type="RefSeq" id="WP_136368609.1">
    <property type="nucleotide sequence ID" value="NZ_SSOB01000004.1"/>
</dbReference>
<dbReference type="Pfam" id="PF01547">
    <property type="entry name" value="SBP_bac_1"/>
    <property type="match status" value="1"/>
</dbReference>
<dbReference type="EMBL" id="SSOB01000004">
    <property type="protein sequence ID" value="THF83453.1"/>
    <property type="molecule type" value="Genomic_DNA"/>
</dbReference>
<keyword evidence="3" id="KW-1185">Reference proteome</keyword>
<dbReference type="AlphaFoldDB" id="A0A4S4C6J9"/>
<dbReference type="Gene3D" id="3.40.190.10">
    <property type="entry name" value="Periplasmic binding protein-like II"/>
    <property type="match status" value="2"/>
</dbReference>
<name>A0A4S4C6J9_9BACL</name>
<dbReference type="OrthoDB" id="1988587at2"/>
<evidence type="ECO:0000313" key="2">
    <source>
        <dbReference type="EMBL" id="THF83453.1"/>
    </source>
</evidence>
<sequence>MERRWERKKRVLGLLLLMLTGMLVLSACAGKGKESGGVAPDSGHEKEVKLVGYLIGEAPKGMEAVLKAINAKLKQDINATLELNYIGWSDVASKYPLVLASGQDVDFVFAADWNFYVSEATKGSLYPLSRELLETYMPRHMQAMPSEALDAALVNGTPYMIPTSSPDRKVNVALFRKDIMALAGMSEITKFSEIEPYLEAAKLNYPDMIPLNLDSQYDLPTPYGYLLTEKFAWYSAPFDSSDPLAQGITADMEDPAGTIYSMTEKPILSWQKQAASLMKEWYDKGYVNKNPYANSVRSKDNFCEGKSGVAFGNSNDMLSVFLSCKEQGIDVYPFPMLYPSGKAAQASWLNNGVAISASSKNPERALEALDLLMEEPSYVYLAYYGIEDVHYSITDDGRLRLAEGTASEADSYPPDAAGFWFVNKNLFKPLANETESYRELQERVQQVLEPAPYLGFLFNSDQVKSEIAGIKSVSTQYAQPIYIGAVDNVDAAFDTLTQHLKAAGIDRVKAEVQKQGAEFLARKQAQ</sequence>
<dbReference type="PROSITE" id="PS51257">
    <property type="entry name" value="PROKAR_LIPOPROTEIN"/>
    <property type="match status" value="1"/>
</dbReference>
<reference evidence="2 3" key="1">
    <citation type="submission" date="2019-04" db="EMBL/GenBank/DDBJ databases">
        <title>Cohnella sp. nov. isolated from preserved vegetables.</title>
        <authorList>
            <person name="Lin S.-Y."/>
            <person name="Hung M.-H."/>
            <person name="Young C.-C."/>
        </authorList>
    </citation>
    <scope>NUCLEOTIDE SEQUENCE [LARGE SCALE GENOMIC DNA]</scope>
    <source>
        <strain evidence="2 3">CC-MHH1044</strain>
    </source>
</reference>
<gene>
    <name evidence="2" type="ORF">E6C55_04635</name>
</gene>
<dbReference type="Pfam" id="PF12010">
    <property type="entry name" value="DUF3502"/>
    <property type="match status" value="1"/>
</dbReference>
<accession>A0A4S4C6J9</accession>
<dbReference type="SUPFAM" id="SSF53850">
    <property type="entry name" value="Periplasmic binding protein-like II"/>
    <property type="match status" value="1"/>
</dbReference>
<dbReference type="InterPro" id="IPR006059">
    <property type="entry name" value="SBP"/>
</dbReference>
<proteinExistence type="predicted"/>
<dbReference type="PANTHER" id="PTHR43649:SF17">
    <property type="entry name" value="ABC TRANSPORTER SOLUTE BINDING PROTEIN-SUGAR TRANSPORT"/>
    <property type="match status" value="1"/>
</dbReference>
<evidence type="ECO:0000259" key="1">
    <source>
        <dbReference type="Pfam" id="PF12010"/>
    </source>
</evidence>
<dbReference type="Proteomes" id="UP000310636">
    <property type="component" value="Unassembled WGS sequence"/>
</dbReference>
<comment type="caution">
    <text evidence="2">The sequence shown here is derived from an EMBL/GenBank/DDBJ whole genome shotgun (WGS) entry which is preliminary data.</text>
</comment>
<protein>
    <submittedName>
        <fullName evidence="2">Extracellular solute-binding protein</fullName>
    </submittedName>
</protein>
<dbReference type="InterPro" id="IPR022627">
    <property type="entry name" value="DUF3502"/>
</dbReference>
<feature type="domain" description="DUF3502" evidence="1">
    <location>
        <begin position="452"/>
        <end position="521"/>
    </location>
</feature>
<dbReference type="PANTHER" id="PTHR43649">
    <property type="entry name" value="ARABINOSE-BINDING PROTEIN-RELATED"/>
    <property type="match status" value="1"/>
</dbReference>
<evidence type="ECO:0000313" key="3">
    <source>
        <dbReference type="Proteomes" id="UP000310636"/>
    </source>
</evidence>
<organism evidence="2 3">
    <name type="scientific">Cohnella fermenti</name>
    <dbReference type="NCBI Taxonomy" id="2565925"/>
    <lineage>
        <taxon>Bacteria</taxon>
        <taxon>Bacillati</taxon>
        <taxon>Bacillota</taxon>
        <taxon>Bacilli</taxon>
        <taxon>Bacillales</taxon>
        <taxon>Paenibacillaceae</taxon>
        <taxon>Cohnella</taxon>
    </lineage>
</organism>
<dbReference type="InterPro" id="IPR050490">
    <property type="entry name" value="Bact_solute-bd_prot1"/>
</dbReference>